<organism evidence="1 2">
    <name type="scientific">Aquimarina algicola</name>
    <dbReference type="NCBI Taxonomy" id="2589995"/>
    <lineage>
        <taxon>Bacteria</taxon>
        <taxon>Pseudomonadati</taxon>
        <taxon>Bacteroidota</taxon>
        <taxon>Flavobacteriia</taxon>
        <taxon>Flavobacteriales</taxon>
        <taxon>Flavobacteriaceae</taxon>
        <taxon>Aquimarina</taxon>
    </lineage>
</organism>
<dbReference type="EMBL" id="VFWZ01000009">
    <property type="protein sequence ID" value="TPN82336.1"/>
    <property type="molecule type" value="Genomic_DNA"/>
</dbReference>
<comment type="caution">
    <text evidence="1">The sequence shown here is derived from an EMBL/GenBank/DDBJ whole genome shotgun (WGS) entry which is preliminary data.</text>
</comment>
<dbReference type="RefSeq" id="WP_140597267.1">
    <property type="nucleotide sequence ID" value="NZ_VFWZ01000009.1"/>
</dbReference>
<accession>A0A504IVF8</accession>
<protein>
    <submittedName>
        <fullName evidence="1">Uncharacterized protein</fullName>
    </submittedName>
</protein>
<keyword evidence="2" id="KW-1185">Reference proteome</keyword>
<dbReference type="Proteomes" id="UP000315540">
    <property type="component" value="Unassembled WGS sequence"/>
</dbReference>
<proteinExistence type="predicted"/>
<dbReference type="AlphaFoldDB" id="A0A504IVF8"/>
<evidence type="ECO:0000313" key="1">
    <source>
        <dbReference type="EMBL" id="TPN82336.1"/>
    </source>
</evidence>
<reference evidence="1 2" key="1">
    <citation type="submission" date="2019-06" db="EMBL/GenBank/DDBJ databases">
        <authorList>
            <person name="Meng X."/>
        </authorList>
    </citation>
    <scope>NUCLEOTIDE SEQUENCE [LARGE SCALE GENOMIC DNA]</scope>
    <source>
        <strain evidence="1 2">M625</strain>
    </source>
</reference>
<gene>
    <name evidence="1" type="ORF">FHK87_23210</name>
</gene>
<name>A0A504IVF8_9FLAO</name>
<sequence length="99" mass="11886">MFGILLHKFASIFLEITYLAYLSLLRKPTIHWLSFFGVKYRNFVISLRAYRMYFSIFLTDWFVSVNFNLKKCKEVLDLNNKNFKYIGFHFNGESSSLYV</sequence>
<evidence type="ECO:0000313" key="2">
    <source>
        <dbReference type="Proteomes" id="UP000315540"/>
    </source>
</evidence>